<evidence type="ECO:0000313" key="10">
    <source>
        <dbReference type="EMBL" id="KKQ28114.1"/>
    </source>
</evidence>
<comment type="caution">
    <text evidence="10">The sequence shown here is derived from an EMBL/GenBank/DDBJ whole genome shotgun (WGS) entry which is preliminary data.</text>
</comment>
<protein>
    <recommendedName>
        <fullName evidence="7">Glutamate--tRNA ligase</fullName>
        <ecNumber evidence="7">6.1.1.17</ecNumber>
    </recommendedName>
    <alternativeName>
        <fullName evidence="7">Glutamyl-tRNA synthetase</fullName>
        <shortName evidence="7">GluRS</shortName>
    </alternativeName>
</protein>
<feature type="short sequence motif" description="'KMSKS' region" evidence="7">
    <location>
        <begin position="257"/>
        <end position="261"/>
    </location>
</feature>
<evidence type="ECO:0000256" key="5">
    <source>
        <dbReference type="ARBA" id="ARBA00022917"/>
    </source>
</evidence>
<dbReference type="HAMAP" id="MF_00022">
    <property type="entry name" value="Glu_tRNA_synth_type1"/>
    <property type="match status" value="1"/>
</dbReference>
<comment type="subunit">
    <text evidence="7">Monomer.</text>
</comment>
<evidence type="ECO:0000256" key="1">
    <source>
        <dbReference type="ARBA" id="ARBA00007894"/>
    </source>
</evidence>
<feature type="domain" description="Glutamyl/glutaminyl-tRNA synthetase class Ib catalytic" evidence="8">
    <location>
        <begin position="2"/>
        <end position="326"/>
    </location>
</feature>
<dbReference type="CDD" id="cd00808">
    <property type="entry name" value="GluRS_core"/>
    <property type="match status" value="1"/>
</dbReference>
<proteinExistence type="inferred from homology"/>
<dbReference type="GO" id="GO:0005737">
    <property type="term" value="C:cytoplasm"/>
    <property type="evidence" value="ECO:0007669"/>
    <property type="project" value="UniProtKB-SubCell"/>
</dbReference>
<dbReference type="InterPro" id="IPR014729">
    <property type="entry name" value="Rossmann-like_a/b/a_fold"/>
</dbReference>
<gene>
    <name evidence="7" type="primary">gltX</name>
    <name evidence="10" type="ORF">US42_C0002G0069</name>
</gene>
<accession>A0A0G0IVF8</accession>
<dbReference type="EC" id="6.1.1.17" evidence="7"/>
<comment type="similarity">
    <text evidence="1 7">Belongs to the class-I aminoacyl-tRNA synthetase family. Glutamate--tRNA ligase type 1 subfamily.</text>
</comment>
<feature type="domain" description="Aminoacyl-tRNA synthetase class I anticodon-binding" evidence="9">
    <location>
        <begin position="362"/>
        <end position="485"/>
    </location>
</feature>
<dbReference type="GO" id="GO:0008270">
    <property type="term" value="F:zinc ion binding"/>
    <property type="evidence" value="ECO:0007669"/>
    <property type="project" value="InterPro"/>
</dbReference>
<comment type="function">
    <text evidence="7">Catalyzes the attachment of glutamate to tRNA(Glu) in a two-step reaction: glutamate is first activated by ATP to form Glu-AMP and then transferred to the acceptor end of tRNA(Glu).</text>
</comment>
<keyword evidence="5 7" id="KW-0648">Protein biosynthesis</keyword>
<dbReference type="SUPFAM" id="SSF48163">
    <property type="entry name" value="An anticodon-binding domain of class I aminoacyl-tRNA synthetases"/>
    <property type="match status" value="1"/>
</dbReference>
<evidence type="ECO:0000256" key="6">
    <source>
        <dbReference type="ARBA" id="ARBA00023146"/>
    </source>
</evidence>
<dbReference type="Gene3D" id="1.10.10.350">
    <property type="match status" value="1"/>
</dbReference>
<comment type="caution">
    <text evidence="7">Lacks conserved residue(s) required for the propagation of feature annotation.</text>
</comment>
<dbReference type="InterPro" id="IPR020058">
    <property type="entry name" value="Glu/Gln-tRNA-synth_Ib_cat-dom"/>
</dbReference>
<comment type="subcellular location">
    <subcellularLocation>
        <location evidence="7">Cytoplasm</location>
    </subcellularLocation>
</comment>
<keyword evidence="7" id="KW-0963">Cytoplasm</keyword>
<dbReference type="Gene3D" id="3.40.50.620">
    <property type="entry name" value="HUPs"/>
    <property type="match status" value="1"/>
</dbReference>
<evidence type="ECO:0000256" key="7">
    <source>
        <dbReference type="HAMAP-Rule" id="MF_00022"/>
    </source>
</evidence>
<keyword evidence="6 7" id="KW-0030">Aminoacyl-tRNA synthetase</keyword>
<evidence type="ECO:0000313" key="11">
    <source>
        <dbReference type="Proteomes" id="UP000034849"/>
    </source>
</evidence>
<dbReference type="GO" id="GO:0004818">
    <property type="term" value="F:glutamate-tRNA ligase activity"/>
    <property type="evidence" value="ECO:0007669"/>
    <property type="project" value="UniProtKB-UniRule"/>
</dbReference>
<dbReference type="InterPro" id="IPR000924">
    <property type="entry name" value="Glu/Gln-tRNA-synth"/>
</dbReference>
<dbReference type="GO" id="GO:0006424">
    <property type="term" value="P:glutamyl-tRNA aminoacylation"/>
    <property type="evidence" value="ECO:0007669"/>
    <property type="project" value="UniProtKB-UniRule"/>
</dbReference>
<reference evidence="10 11" key="1">
    <citation type="journal article" date="2015" name="Nature">
        <title>rRNA introns, odd ribosomes, and small enigmatic genomes across a large radiation of phyla.</title>
        <authorList>
            <person name="Brown C.T."/>
            <person name="Hug L.A."/>
            <person name="Thomas B.C."/>
            <person name="Sharon I."/>
            <person name="Castelle C.J."/>
            <person name="Singh A."/>
            <person name="Wilkins M.J."/>
            <person name="Williams K.H."/>
            <person name="Banfield J.F."/>
        </authorList>
    </citation>
    <scope>NUCLEOTIDE SEQUENCE [LARGE SCALE GENOMIC DNA]</scope>
</reference>
<keyword evidence="3 7" id="KW-0547">Nucleotide-binding</keyword>
<evidence type="ECO:0000259" key="8">
    <source>
        <dbReference type="Pfam" id="PF00749"/>
    </source>
</evidence>
<dbReference type="AlphaFoldDB" id="A0A0G0IVF8"/>
<comment type="catalytic activity">
    <reaction evidence="7">
        <text>tRNA(Glu) + L-glutamate + ATP = L-glutamyl-tRNA(Glu) + AMP + diphosphate</text>
        <dbReference type="Rhea" id="RHEA:23540"/>
        <dbReference type="Rhea" id="RHEA-COMP:9663"/>
        <dbReference type="Rhea" id="RHEA-COMP:9680"/>
        <dbReference type="ChEBI" id="CHEBI:29985"/>
        <dbReference type="ChEBI" id="CHEBI:30616"/>
        <dbReference type="ChEBI" id="CHEBI:33019"/>
        <dbReference type="ChEBI" id="CHEBI:78442"/>
        <dbReference type="ChEBI" id="CHEBI:78520"/>
        <dbReference type="ChEBI" id="CHEBI:456215"/>
        <dbReference type="EC" id="6.1.1.17"/>
    </reaction>
</comment>
<evidence type="ECO:0000256" key="3">
    <source>
        <dbReference type="ARBA" id="ARBA00022741"/>
    </source>
</evidence>
<dbReference type="InterPro" id="IPR049940">
    <property type="entry name" value="GluQ/Sye"/>
</dbReference>
<dbReference type="InterPro" id="IPR045462">
    <property type="entry name" value="aa-tRNA-synth_I_cd-bd"/>
</dbReference>
<evidence type="ECO:0000259" key="9">
    <source>
        <dbReference type="Pfam" id="PF19269"/>
    </source>
</evidence>
<dbReference type="GO" id="GO:0000049">
    <property type="term" value="F:tRNA binding"/>
    <property type="evidence" value="ECO:0007669"/>
    <property type="project" value="InterPro"/>
</dbReference>
<organism evidence="10 11">
    <name type="scientific">Candidatus Magasanikbacteria bacterium GW2011_GWC2_37_14</name>
    <dbReference type="NCBI Taxonomy" id="1619046"/>
    <lineage>
        <taxon>Bacteria</taxon>
        <taxon>Candidatus Magasanikiibacteriota</taxon>
    </lineage>
</organism>
<keyword evidence="2 7" id="KW-0436">Ligase</keyword>
<sequence>MIRTRFAPSPTGFLHIGNFKMALTDFILAKQNGGEFVLRIEDTDRERLVDGAMESLLRTLKWAGIEPDEGVKFDLNNKIVQIGGKGPYIQSERLSIYRQFVNELINNNHAYYCFCSKERLDEVRKIQELNKQASGYDGHCRNISLEEAKKMIEAGESAVVRMKMPKEGVTKFTDLIRGEVSFENKLVDDQVILKSDGFPTYHLAVVVDDHLMKITHIVRGEEWLSSTPKHIELYKMFGWQPPLFAHLPLLLNPDRSKLSKRQGDVAVEDYIKKGYLPEAVINFVAFLGWNPGDEREIFSLEELVKEFSLEKVNKAGAVFNLEKLDWYNREYLKKMSNEELVKRCGVLFEEKYHISDNKCQIALDKVVGLEKERATTLVELVENVKFVFELGEYEAELLVWKKSDKAKTKENLAKLSQILAKLSDFSKEKLELVIGEWLKAENIGTGDVLWPMRVALSGQKNSPGPYEIAEVLGKDESLRRINQAIAKL</sequence>
<dbReference type="PATRIC" id="fig|1619046.3.peg.180"/>
<dbReference type="InterPro" id="IPR033910">
    <property type="entry name" value="GluRS_core"/>
</dbReference>
<keyword evidence="4 7" id="KW-0067">ATP-binding</keyword>
<dbReference type="PRINTS" id="PR00987">
    <property type="entry name" value="TRNASYNTHGLU"/>
</dbReference>
<dbReference type="Proteomes" id="UP000034849">
    <property type="component" value="Unassembled WGS sequence"/>
</dbReference>
<feature type="short sequence motif" description="'HIGH' region" evidence="7">
    <location>
        <begin position="8"/>
        <end position="18"/>
    </location>
</feature>
<dbReference type="NCBIfam" id="TIGR00464">
    <property type="entry name" value="gltX_bact"/>
    <property type="match status" value="1"/>
</dbReference>
<dbReference type="FunFam" id="3.40.50.620:FF:000045">
    <property type="entry name" value="Glutamate--tRNA ligase, mitochondrial"/>
    <property type="match status" value="1"/>
</dbReference>
<dbReference type="GO" id="GO:0005524">
    <property type="term" value="F:ATP binding"/>
    <property type="evidence" value="ECO:0007669"/>
    <property type="project" value="UniProtKB-UniRule"/>
</dbReference>
<dbReference type="InterPro" id="IPR008925">
    <property type="entry name" value="aa_tRNA-synth_I_cd-bd_sf"/>
</dbReference>
<dbReference type="PANTHER" id="PTHR43311">
    <property type="entry name" value="GLUTAMATE--TRNA LIGASE"/>
    <property type="match status" value="1"/>
</dbReference>
<evidence type="ECO:0000256" key="4">
    <source>
        <dbReference type="ARBA" id="ARBA00022840"/>
    </source>
</evidence>
<dbReference type="InterPro" id="IPR004527">
    <property type="entry name" value="Glu-tRNA-ligase_bac/mito"/>
</dbReference>
<dbReference type="PROSITE" id="PS00178">
    <property type="entry name" value="AA_TRNA_LIGASE_I"/>
    <property type="match status" value="1"/>
</dbReference>
<feature type="binding site" evidence="7">
    <location>
        <position position="260"/>
    </location>
    <ligand>
        <name>ATP</name>
        <dbReference type="ChEBI" id="CHEBI:30616"/>
    </ligand>
</feature>
<dbReference type="SUPFAM" id="SSF52374">
    <property type="entry name" value="Nucleotidylyl transferase"/>
    <property type="match status" value="1"/>
</dbReference>
<dbReference type="PANTHER" id="PTHR43311:SF2">
    <property type="entry name" value="GLUTAMATE--TRNA LIGASE, MITOCHONDRIAL-RELATED"/>
    <property type="match status" value="1"/>
</dbReference>
<dbReference type="InterPro" id="IPR020751">
    <property type="entry name" value="aa-tRNA-synth_I_codon-bd_sub2"/>
</dbReference>
<dbReference type="Pfam" id="PF19269">
    <property type="entry name" value="Anticodon_2"/>
    <property type="match status" value="1"/>
</dbReference>
<name>A0A0G0IVF8_9BACT</name>
<dbReference type="STRING" id="1619046.US42_C0002G0069"/>
<evidence type="ECO:0000256" key="2">
    <source>
        <dbReference type="ARBA" id="ARBA00022598"/>
    </source>
</evidence>
<dbReference type="InterPro" id="IPR001412">
    <property type="entry name" value="aa-tRNA-synth_I_CS"/>
</dbReference>
<dbReference type="EMBL" id="LBSX01000002">
    <property type="protein sequence ID" value="KKQ28114.1"/>
    <property type="molecule type" value="Genomic_DNA"/>
</dbReference>
<dbReference type="Pfam" id="PF00749">
    <property type="entry name" value="tRNA-synt_1c"/>
    <property type="match status" value="1"/>
</dbReference>